<sequence>MMGVLFNNYKVYSMMTKKQLTSKQIDMLLELLKNRFEKNIHRHKEIDWMNVRAKLIESPDKLWALQEMENTGGEPDVIAYDQQKDEYLFIDCSVESPKGRRSLCYDREALESRKDHPPKNSAIDLVQEIGAELLTEEQYHQLQQLGEFDLKTSSWLATPEEIRKLGGALFADRRYGRVFIYHNGAQSYYAARGFRCCLRV</sequence>
<proteinExistence type="predicted"/>
<dbReference type="InterPro" id="IPR025352">
    <property type="entry name" value="DUF4256"/>
</dbReference>
<protein>
    <recommendedName>
        <fullName evidence="3">DUF4256 domain-containing protein</fullName>
    </recommendedName>
</protein>
<accession>B0VV56</accession>
<dbReference type="AlphaFoldDB" id="B0VV56"/>
<dbReference type="HOGENOM" id="CLU_124273_0_0_6"/>
<evidence type="ECO:0008006" key="3">
    <source>
        <dbReference type="Google" id="ProtNLM"/>
    </source>
</evidence>
<dbReference type="EMBL" id="CU468230">
    <property type="protein sequence ID" value="CAP02169.1"/>
    <property type="molecule type" value="Genomic_DNA"/>
</dbReference>
<dbReference type="Proteomes" id="UP000001741">
    <property type="component" value="Chromosome"/>
</dbReference>
<evidence type="ECO:0000313" key="2">
    <source>
        <dbReference type="Proteomes" id="UP000001741"/>
    </source>
</evidence>
<dbReference type="BioCyc" id="ABAU509170:GCL9-2375-MONOMER"/>
<evidence type="ECO:0000313" key="1">
    <source>
        <dbReference type="EMBL" id="CAP02169.1"/>
    </source>
</evidence>
<dbReference type="Pfam" id="PF14066">
    <property type="entry name" value="DUF4256"/>
    <property type="match status" value="1"/>
</dbReference>
<dbReference type="KEGG" id="abm:ABSDF2876"/>
<name>B0VV56_ACIBS</name>
<organism evidence="1 2">
    <name type="scientific">Acinetobacter baumannii (strain SDF)</name>
    <dbReference type="NCBI Taxonomy" id="509170"/>
    <lineage>
        <taxon>Bacteria</taxon>
        <taxon>Pseudomonadati</taxon>
        <taxon>Pseudomonadota</taxon>
        <taxon>Gammaproteobacteria</taxon>
        <taxon>Moraxellales</taxon>
        <taxon>Moraxellaceae</taxon>
        <taxon>Acinetobacter</taxon>
        <taxon>Acinetobacter calcoaceticus/baumannii complex</taxon>
    </lineage>
</organism>
<reference evidence="1 2" key="1">
    <citation type="journal article" date="2008" name="PLoS ONE">
        <title>Comparative analysis of Acinetobacters: three genomes for three lifestyles.</title>
        <authorList>
            <person name="Vallenet D."/>
            <person name="Nordmann P."/>
            <person name="Barbe V."/>
            <person name="Poirel L."/>
            <person name="Mangenot S."/>
            <person name="Bataille E."/>
            <person name="Dossat C."/>
            <person name="Gas S."/>
            <person name="Kreimeyer A."/>
            <person name="Lenoble P."/>
            <person name="Oztas S."/>
            <person name="Poulain J."/>
            <person name="Segurens B."/>
            <person name="Robert C."/>
            <person name="Abergel C."/>
            <person name="Claverie J.M."/>
            <person name="Raoult D."/>
            <person name="Medigue C."/>
            <person name="Weissenbach J."/>
            <person name="Cruveiller S."/>
        </authorList>
    </citation>
    <scope>NUCLEOTIDE SEQUENCE [LARGE SCALE GENOMIC DNA]</scope>
    <source>
        <strain evidence="1 2">SDF</strain>
    </source>
</reference>
<gene>
    <name evidence="1" type="ordered locus">ABSDF2876</name>
</gene>